<dbReference type="GeneID" id="6804871"/>
<reference evidence="1 2" key="1">
    <citation type="journal article" date="2009" name="Virology">
        <title>Genomic analysis of the smallest giant virus--Feldmannia sp. virus 158.</title>
        <authorList>
            <person name="Schroeder D.C."/>
            <person name="Park Y."/>
            <person name="Yoon H.M."/>
            <person name="Lee Y.S."/>
            <person name="Kang S.W."/>
            <person name="Meints R.H."/>
            <person name="Ivey R.G."/>
            <person name="Choi T.J."/>
        </authorList>
    </citation>
    <scope>NUCLEOTIDE SEQUENCE [LARGE SCALE GENOMIC DNA]</scope>
    <source>
        <strain evidence="1">FsV-158</strain>
    </source>
</reference>
<name>B5LWH7_9PHYC</name>
<organism evidence="1 2">
    <name type="scientific">Feldmannia species virus</name>
    <dbReference type="NCBI Taxonomy" id="39420"/>
    <lineage>
        <taxon>Viruses</taxon>
        <taxon>Varidnaviria</taxon>
        <taxon>Bamfordvirae</taxon>
        <taxon>Nucleocytoviricota</taxon>
        <taxon>Megaviricetes</taxon>
        <taxon>Algavirales</taxon>
        <taxon>Phycodnaviridae</taxon>
        <taxon>Phaeovirus</taxon>
        <taxon>Phaeovirus feldmanniae</taxon>
    </lineage>
</organism>
<protein>
    <submittedName>
        <fullName evidence="1">Uncharacterized protein</fullName>
    </submittedName>
</protein>
<evidence type="ECO:0000313" key="2">
    <source>
        <dbReference type="Proteomes" id="UP000204092"/>
    </source>
</evidence>
<dbReference type="KEGG" id="vg:6804871"/>
<dbReference type="Proteomes" id="UP000204092">
    <property type="component" value="Segment"/>
</dbReference>
<evidence type="ECO:0000313" key="1">
    <source>
        <dbReference type="EMBL" id="ACH46840.1"/>
    </source>
</evidence>
<proteinExistence type="predicted"/>
<accession>B5LWH7</accession>
<keyword evidence="2" id="KW-1185">Reference proteome</keyword>
<sequence length="137" mass="16236">MRGPRLRRLKRRSRVHSGEKYEKSATAIQRCFQTYLAKRYAKLCRNYNDVECITLEPVSLIPRDVLIVIGGVGFDCRNLLQWLMTSNLNPLTRDVLPRDTRLVCLRKLHVFISRREPRGFRRRRRQTRENKLRALGG</sequence>
<dbReference type="RefSeq" id="YP_002154710.1">
    <property type="nucleotide sequence ID" value="NC_011183.1"/>
</dbReference>
<dbReference type="EMBL" id="EU916176">
    <property type="protein sequence ID" value="ACH46840.1"/>
    <property type="molecule type" value="Genomic_DNA"/>
</dbReference>